<keyword evidence="2" id="KW-1133">Transmembrane helix</keyword>
<feature type="transmembrane region" description="Helical" evidence="2">
    <location>
        <begin position="156"/>
        <end position="176"/>
    </location>
</feature>
<evidence type="ECO:0000256" key="1">
    <source>
        <dbReference type="SAM" id="MobiDB-lite"/>
    </source>
</evidence>
<dbReference type="EMBL" id="BMKA01000003">
    <property type="protein sequence ID" value="GGA22778.1"/>
    <property type="molecule type" value="Genomic_DNA"/>
</dbReference>
<dbReference type="Proteomes" id="UP000628017">
    <property type="component" value="Unassembled WGS sequence"/>
</dbReference>
<keyword evidence="2" id="KW-0812">Transmembrane</keyword>
<evidence type="ECO:0000313" key="4">
    <source>
        <dbReference type="Proteomes" id="UP000628017"/>
    </source>
</evidence>
<dbReference type="RefSeq" id="WP_188675653.1">
    <property type="nucleotide sequence ID" value="NZ_BMKA01000003.1"/>
</dbReference>
<evidence type="ECO:0000313" key="3">
    <source>
        <dbReference type="EMBL" id="GGA22778.1"/>
    </source>
</evidence>
<keyword evidence="2" id="KW-0472">Membrane</keyword>
<protein>
    <recommendedName>
        <fullName evidence="5">Alpha/beta hydrolase</fullName>
    </recommendedName>
</protein>
<reference evidence="3" key="2">
    <citation type="submission" date="2020-09" db="EMBL/GenBank/DDBJ databases">
        <authorList>
            <person name="Sun Q."/>
            <person name="Zhou Y."/>
        </authorList>
    </citation>
    <scope>NUCLEOTIDE SEQUENCE</scope>
    <source>
        <strain evidence="3">CGMCC 1.15880</strain>
    </source>
</reference>
<feature type="transmembrane region" description="Helical" evidence="2">
    <location>
        <begin position="128"/>
        <end position="150"/>
    </location>
</feature>
<reference evidence="3" key="1">
    <citation type="journal article" date="2014" name="Int. J. Syst. Evol. Microbiol.">
        <title>Complete genome sequence of Corynebacterium casei LMG S-19264T (=DSM 44701T), isolated from a smear-ripened cheese.</title>
        <authorList>
            <consortium name="US DOE Joint Genome Institute (JGI-PGF)"/>
            <person name="Walter F."/>
            <person name="Albersmeier A."/>
            <person name="Kalinowski J."/>
            <person name="Ruckert C."/>
        </authorList>
    </citation>
    <scope>NUCLEOTIDE SEQUENCE</scope>
    <source>
        <strain evidence="3">CGMCC 1.15880</strain>
    </source>
</reference>
<dbReference type="Gene3D" id="3.40.50.1820">
    <property type="entry name" value="alpha/beta hydrolase"/>
    <property type="match status" value="1"/>
</dbReference>
<evidence type="ECO:0000256" key="2">
    <source>
        <dbReference type="SAM" id="Phobius"/>
    </source>
</evidence>
<sequence length="406" mass="45170">MPEEAQRTVQTRQLFYIPGYDPVPPRRYRELYRKEGAEQAAISGYSLEMTPKSKGVKNFGWGIHAKIDGQSVETQAEILFWADIVQSSMDQNIPRTYLLLLTTAWEYIGTGALFGLMKLRIGPVLAALYPVAMLLLQLLLAIALGGAAYFLSATYLHWSVGLLLGAAILCGVLIWFKRKDAKLFAYYLMHDYGYSARFKGENSPELETRMAEFTDRIADAMQSDVDEVLVVGHSSGAHLAVSILADLLRQGRVPADGPRLGLLTLGQVIPMVSFLRNAARLRGDLNYLCQQDRLSWVDVSAPGDGATFALCDPVAVSGVAPETGQLHPLVLSAAFTQTLSEAKRKELNRRFFRLHFQYLCAFDQPKDYDYFKVTAGPQFLGDRFANRGHSPSRITRAVNPHTSQSR</sequence>
<evidence type="ECO:0008006" key="5">
    <source>
        <dbReference type="Google" id="ProtNLM"/>
    </source>
</evidence>
<proteinExistence type="predicted"/>
<comment type="caution">
    <text evidence="3">The sequence shown here is derived from an EMBL/GenBank/DDBJ whole genome shotgun (WGS) entry which is preliminary data.</text>
</comment>
<feature type="region of interest" description="Disordered" evidence="1">
    <location>
        <begin position="387"/>
        <end position="406"/>
    </location>
</feature>
<dbReference type="SUPFAM" id="SSF53474">
    <property type="entry name" value="alpha/beta-Hydrolases"/>
    <property type="match status" value="1"/>
</dbReference>
<keyword evidence="4" id="KW-1185">Reference proteome</keyword>
<gene>
    <name evidence="3" type="ORF">GCM10011498_24450</name>
</gene>
<dbReference type="InterPro" id="IPR029058">
    <property type="entry name" value="AB_hydrolase_fold"/>
</dbReference>
<organism evidence="3 4">
    <name type="scientific">Neptunicoccus cionae</name>
    <dbReference type="NCBI Taxonomy" id="2035344"/>
    <lineage>
        <taxon>Bacteria</taxon>
        <taxon>Pseudomonadati</taxon>
        <taxon>Pseudomonadota</taxon>
        <taxon>Alphaproteobacteria</taxon>
        <taxon>Rhodobacterales</taxon>
        <taxon>Paracoccaceae</taxon>
        <taxon>Neptunicoccus</taxon>
    </lineage>
</organism>
<accession>A0A916QZ30</accession>
<dbReference type="AlphaFoldDB" id="A0A916QZ30"/>
<name>A0A916QZ30_9RHOB</name>